<dbReference type="PROSITE" id="PS50125">
    <property type="entry name" value="GUANYLATE_CYCLASE_2"/>
    <property type="match status" value="1"/>
</dbReference>
<protein>
    <submittedName>
        <fullName evidence="4">AAA family ATPase</fullName>
    </submittedName>
</protein>
<dbReference type="EMBL" id="JABBFX010000001">
    <property type="protein sequence ID" value="NML42609.1"/>
    <property type="molecule type" value="Genomic_DNA"/>
</dbReference>
<organism evidence="4 5">
    <name type="scientific">Ramlibacter agri</name>
    <dbReference type="NCBI Taxonomy" id="2728837"/>
    <lineage>
        <taxon>Bacteria</taxon>
        <taxon>Pseudomonadati</taxon>
        <taxon>Pseudomonadota</taxon>
        <taxon>Betaproteobacteria</taxon>
        <taxon>Burkholderiales</taxon>
        <taxon>Comamonadaceae</taxon>
        <taxon>Ramlibacter</taxon>
    </lineage>
</organism>
<evidence type="ECO:0000313" key="5">
    <source>
        <dbReference type="Proteomes" id="UP000541185"/>
    </source>
</evidence>
<comment type="caution">
    <text evidence="4">The sequence shown here is derived from an EMBL/GenBank/DDBJ whole genome shotgun (WGS) entry which is preliminary data.</text>
</comment>
<evidence type="ECO:0000313" key="4">
    <source>
        <dbReference type="EMBL" id="NML42609.1"/>
    </source>
</evidence>
<proteinExistence type="predicted"/>
<dbReference type="InterPro" id="IPR001054">
    <property type="entry name" value="A/G_cyclase"/>
</dbReference>
<dbReference type="InterPro" id="IPR027417">
    <property type="entry name" value="P-loop_NTPase"/>
</dbReference>
<dbReference type="AlphaFoldDB" id="A0A848GZ82"/>
<feature type="domain" description="Guanylate cyclase" evidence="3">
    <location>
        <begin position="216"/>
        <end position="331"/>
    </location>
</feature>
<accession>A0A848GZ82</accession>
<dbReference type="Gene3D" id="1.25.40.10">
    <property type="entry name" value="Tetratricopeptide repeat domain"/>
    <property type="match status" value="1"/>
</dbReference>
<dbReference type="PANTHER" id="PTHR16305:SF28">
    <property type="entry name" value="GUANYLATE CYCLASE DOMAIN-CONTAINING PROTEIN"/>
    <property type="match status" value="1"/>
</dbReference>
<evidence type="ECO:0000259" key="3">
    <source>
        <dbReference type="PROSITE" id="PS50125"/>
    </source>
</evidence>
<dbReference type="GO" id="GO:0004016">
    <property type="term" value="F:adenylate cyclase activity"/>
    <property type="evidence" value="ECO:0007669"/>
    <property type="project" value="TreeGrafter"/>
</dbReference>
<dbReference type="RefSeq" id="WP_169416827.1">
    <property type="nucleotide sequence ID" value="NZ_JABBFX010000001.1"/>
</dbReference>
<sequence length="1197" mass="129370">MSLRDDSARPAPAAEGWLLALTASGSQLTCFLSDGFSRFRHAAAAWPPVPGAPALPAPLLRDIADGTHVALRLQLDASLDAWPWESELDAARAGLRVSRYLGASASASNDATPVMLGARGGKDAGWVHGSSEPFAQAVALQEDGGALVVVSQEVEAARAERFRAQVLAHWGPQPSLSQAAVEAADAAGLTRAEWRLYGEARFVPGGPADEEWRQVSSVSIDLVKSTGLLKEWGAERYARKHGDFYQHCREVVEAHHGRVDDPQGDDGLMAYFGLQEAREDAATQAVRAAWELAARAPALGFGVRIGITTGRVAVRNGLPFGDLIHLAARLQRVATVNGIVVSDATHGLLARGVVCESLPEPLHLDGFDEPQQAWRVVQLEAPPGGFRQREGLGAFVGRQQELAVLKEAWFVVRATGRAQFRCVVGEPGIGKTRLLQEFERELRRAGEAVAVVTVTGHQELQSSAFAALAKAFADSPLAQLAGLLPGAKAIAGRPRDRNETLRRLVEGCLRSAGETPLCLVVDDAQWLDPSTIDFVERLRLAAEQVPLLSVVSLREEARGLLRGLDAQKAITLAALAPREALDLIGSLPAARLLSPDIRQFVAERTGGIPLFVEETVRMIGQLQDGALNGIPATLEGLLTARLDALGPAKPLAQIASVLGVEFPLALWEAMLADEEPWIQRASTQETWQRLVDAGLMVVEPSDVPRCRFRHALIRDAAYNSLWSTDRMRLHAVAARVLQAHSPDGATALRAHHLAEAGEREAACAAWAQAAREAAAAGADREALLLSQRALDTLQELPATPATRGQALQQHLLQAARHIALDGYGANSVEAAYLRAAALCTDDEDEGVRLRVELGLEACYAMRGDLARAKELAESAVRRTSWDANLRYALQARWAWGNVVFHLGDIVGALAMGEECLARYDPALHHRGAVQDPAIMFLCYGGWGAFQQGRGDAAYLLIGRALELARTLDHQFSQAIAYGFAASVSMFCGDHEEGLQHAEEAIRRCSAKDFQAWLAHAQVMRGRVRAALGEVRAGLDDMEEGLALWTATGARITAATYLALQAEVWLEQGEPETALRKVTLAQEIARQHGERYYEAELLRLRGAAQWQLRSSPAHASVAEGLLRQALELARQQRNLGLALRAALALGQAWAESHRVEQAIPLLDEAMAAVPGHTRTRDYRAAQDARRAWAGSDRQQQEG</sequence>
<dbReference type="Pfam" id="PF13191">
    <property type="entry name" value="AAA_16"/>
    <property type="match status" value="1"/>
</dbReference>
<dbReference type="CDD" id="cd07302">
    <property type="entry name" value="CHD"/>
    <property type="match status" value="1"/>
</dbReference>
<dbReference type="GO" id="GO:0009190">
    <property type="term" value="P:cyclic nucleotide biosynthetic process"/>
    <property type="evidence" value="ECO:0007669"/>
    <property type="project" value="InterPro"/>
</dbReference>
<dbReference type="SUPFAM" id="SSF52540">
    <property type="entry name" value="P-loop containing nucleoside triphosphate hydrolases"/>
    <property type="match status" value="1"/>
</dbReference>
<dbReference type="Gene3D" id="3.30.70.1230">
    <property type="entry name" value="Nucleotide cyclase"/>
    <property type="match status" value="1"/>
</dbReference>
<evidence type="ECO:0000256" key="2">
    <source>
        <dbReference type="ARBA" id="ARBA00022840"/>
    </source>
</evidence>
<dbReference type="Gene3D" id="3.40.50.300">
    <property type="entry name" value="P-loop containing nucleotide triphosphate hydrolases"/>
    <property type="match status" value="1"/>
</dbReference>
<dbReference type="Proteomes" id="UP000541185">
    <property type="component" value="Unassembled WGS sequence"/>
</dbReference>
<keyword evidence="1" id="KW-0547">Nucleotide-binding</keyword>
<name>A0A848GZ82_9BURK</name>
<dbReference type="PANTHER" id="PTHR16305">
    <property type="entry name" value="TESTICULAR SOLUBLE ADENYLYL CYCLASE"/>
    <property type="match status" value="1"/>
</dbReference>
<keyword evidence="5" id="KW-1185">Reference proteome</keyword>
<keyword evidence="2" id="KW-0067">ATP-binding</keyword>
<dbReference type="GO" id="GO:0005737">
    <property type="term" value="C:cytoplasm"/>
    <property type="evidence" value="ECO:0007669"/>
    <property type="project" value="TreeGrafter"/>
</dbReference>
<dbReference type="GO" id="GO:0005524">
    <property type="term" value="F:ATP binding"/>
    <property type="evidence" value="ECO:0007669"/>
    <property type="project" value="UniProtKB-KW"/>
</dbReference>
<dbReference type="InterPro" id="IPR029787">
    <property type="entry name" value="Nucleotide_cyclase"/>
</dbReference>
<reference evidence="4 5" key="1">
    <citation type="submission" date="2020-04" db="EMBL/GenBank/DDBJ databases">
        <title>Ramlibacter sp. G-1-2-2 isolated from soil.</title>
        <authorList>
            <person name="Dahal R.H."/>
        </authorList>
    </citation>
    <scope>NUCLEOTIDE SEQUENCE [LARGE SCALE GENOMIC DNA]</scope>
    <source>
        <strain evidence="4 5">G-1-2-2</strain>
    </source>
</reference>
<dbReference type="SUPFAM" id="SSF55073">
    <property type="entry name" value="Nucleotide cyclase"/>
    <property type="match status" value="1"/>
</dbReference>
<evidence type="ECO:0000256" key="1">
    <source>
        <dbReference type="ARBA" id="ARBA00022741"/>
    </source>
</evidence>
<dbReference type="GO" id="GO:0035556">
    <property type="term" value="P:intracellular signal transduction"/>
    <property type="evidence" value="ECO:0007669"/>
    <property type="project" value="InterPro"/>
</dbReference>
<gene>
    <name evidence="4" type="ORF">HHL11_02530</name>
</gene>
<dbReference type="InterPro" id="IPR011990">
    <property type="entry name" value="TPR-like_helical_dom_sf"/>
</dbReference>
<dbReference type="InterPro" id="IPR041664">
    <property type="entry name" value="AAA_16"/>
</dbReference>
<dbReference type="SUPFAM" id="SSF48452">
    <property type="entry name" value="TPR-like"/>
    <property type="match status" value="1"/>
</dbReference>